<evidence type="ECO:0000313" key="1">
    <source>
        <dbReference type="EMBL" id="AYG59923.1"/>
    </source>
</evidence>
<gene>
    <name evidence="1" type="ORF">CCGE525_14735</name>
</gene>
<organism evidence="1 2">
    <name type="scientific">Rhizobium jaguaris</name>
    <dbReference type="NCBI Taxonomy" id="1312183"/>
    <lineage>
        <taxon>Bacteria</taxon>
        <taxon>Pseudomonadati</taxon>
        <taxon>Pseudomonadota</taxon>
        <taxon>Alphaproteobacteria</taxon>
        <taxon>Hyphomicrobiales</taxon>
        <taxon>Rhizobiaceae</taxon>
        <taxon>Rhizobium/Agrobacterium group</taxon>
        <taxon>Rhizobium</taxon>
    </lineage>
</organism>
<protein>
    <submittedName>
        <fullName evidence="1">Uncharacterized protein</fullName>
    </submittedName>
</protein>
<dbReference type="KEGG" id="rjg:CCGE525_14735"/>
<dbReference type="Proteomes" id="UP000282195">
    <property type="component" value="Chromosome"/>
</dbReference>
<accession>A0A387FNG6</accession>
<keyword evidence="2" id="KW-1185">Reference proteome</keyword>
<dbReference type="RefSeq" id="WP_120704923.1">
    <property type="nucleotide sequence ID" value="NZ_CP032694.1"/>
</dbReference>
<reference evidence="1 2" key="1">
    <citation type="submission" date="2018-10" db="EMBL/GenBank/DDBJ databases">
        <title>Rhizobium etli, R. leguminosarum and a new Rhizobium genospecies from Phaseolus dumosus.</title>
        <authorList>
            <person name="Ramirez-Puebla S.T."/>
            <person name="Rogel-Hernandez M.A."/>
            <person name="Guerrero G."/>
            <person name="Ormeno-Orrillo E."/>
            <person name="Martinez-Romero J.C."/>
            <person name="Negrete-Yankelevich S."/>
            <person name="Martinez-Romero E."/>
        </authorList>
    </citation>
    <scope>NUCLEOTIDE SEQUENCE [LARGE SCALE GENOMIC DNA]</scope>
    <source>
        <strain evidence="1 2">CCGE525</strain>
    </source>
</reference>
<dbReference type="EMBL" id="CP032694">
    <property type="protein sequence ID" value="AYG59923.1"/>
    <property type="molecule type" value="Genomic_DNA"/>
</dbReference>
<dbReference type="OrthoDB" id="8400279at2"/>
<sequence length="168" mass="17663">MRMDASRKHYFLAITLRLFMPISLGGLCLIGADGIAQADNIVDRAIAAAQPCSSLKVKAGFVTVGVDKFESVDVKAASVDIQGNTANVSLNASLACKTSDQAVMKGDVSATFAIKAQVDLGTCVVTSNDVQIIDTGGTFKKFIDALKPQIQEGLKGGLPQQLTKLCKQ</sequence>
<dbReference type="AlphaFoldDB" id="A0A387FNG6"/>
<evidence type="ECO:0000313" key="2">
    <source>
        <dbReference type="Proteomes" id="UP000282195"/>
    </source>
</evidence>
<proteinExistence type="predicted"/>
<name>A0A387FNG6_9HYPH</name>